<feature type="compositionally biased region" description="Polar residues" evidence="1">
    <location>
        <begin position="618"/>
        <end position="637"/>
    </location>
</feature>
<accession>A0ABQ9XWK3</accession>
<evidence type="ECO:0000256" key="1">
    <source>
        <dbReference type="SAM" id="MobiDB-lite"/>
    </source>
</evidence>
<feature type="compositionally biased region" description="Low complexity" evidence="1">
    <location>
        <begin position="392"/>
        <end position="405"/>
    </location>
</feature>
<feature type="compositionally biased region" description="Low complexity" evidence="1">
    <location>
        <begin position="328"/>
        <end position="341"/>
    </location>
</feature>
<feature type="compositionally biased region" description="Polar residues" evidence="1">
    <location>
        <begin position="407"/>
        <end position="445"/>
    </location>
</feature>
<dbReference type="EMBL" id="JARBJD010000062">
    <property type="protein sequence ID" value="KAK2955835.1"/>
    <property type="molecule type" value="Genomic_DNA"/>
</dbReference>
<protein>
    <submittedName>
        <fullName evidence="2">Uncharacterized protein</fullName>
    </submittedName>
</protein>
<reference evidence="2 3" key="1">
    <citation type="journal article" date="2022" name="bioRxiv">
        <title>Genomics of Preaxostyla Flagellates Illuminates Evolutionary Transitions and the Path Towards Mitochondrial Loss.</title>
        <authorList>
            <person name="Novak L.V.F."/>
            <person name="Treitli S.C."/>
            <person name="Pyrih J."/>
            <person name="Halakuc P."/>
            <person name="Pipaliya S.V."/>
            <person name="Vacek V."/>
            <person name="Brzon O."/>
            <person name="Soukal P."/>
            <person name="Eme L."/>
            <person name="Dacks J.B."/>
            <person name="Karnkowska A."/>
            <person name="Elias M."/>
            <person name="Hampl V."/>
        </authorList>
    </citation>
    <scope>NUCLEOTIDE SEQUENCE [LARGE SCALE GENOMIC DNA]</scope>
    <source>
        <strain evidence="2">NAU3</strain>
        <tissue evidence="2">Gut</tissue>
    </source>
</reference>
<keyword evidence="3" id="KW-1185">Reference proteome</keyword>
<feature type="compositionally biased region" description="Polar residues" evidence="1">
    <location>
        <begin position="468"/>
        <end position="487"/>
    </location>
</feature>
<proteinExistence type="predicted"/>
<gene>
    <name evidence="2" type="ORF">BLNAU_9186</name>
</gene>
<evidence type="ECO:0000313" key="3">
    <source>
        <dbReference type="Proteomes" id="UP001281761"/>
    </source>
</evidence>
<organism evidence="2 3">
    <name type="scientific">Blattamonas nauphoetae</name>
    <dbReference type="NCBI Taxonomy" id="2049346"/>
    <lineage>
        <taxon>Eukaryota</taxon>
        <taxon>Metamonada</taxon>
        <taxon>Preaxostyla</taxon>
        <taxon>Oxymonadida</taxon>
        <taxon>Blattamonas</taxon>
    </lineage>
</organism>
<feature type="compositionally biased region" description="Low complexity" evidence="1">
    <location>
        <begin position="593"/>
        <end position="607"/>
    </location>
</feature>
<feature type="compositionally biased region" description="Polar residues" evidence="1">
    <location>
        <begin position="700"/>
        <end position="729"/>
    </location>
</feature>
<feature type="compositionally biased region" description="Basic and acidic residues" evidence="1">
    <location>
        <begin position="378"/>
        <end position="390"/>
    </location>
</feature>
<dbReference type="Proteomes" id="UP001281761">
    <property type="component" value="Unassembled WGS sequence"/>
</dbReference>
<sequence>MSHLQKTTYQSYIEERNRLGDSQLVIPPRSLAQSWPLPPLQQPPFAPAKQNLHNFLRQYDHLKLHVKSIQTARVNIRSEISSFISETNDTLLRIRTTFSSLMYDSSLRQGEDIADDEYGELIRIVNQENVQSAITDVEVGIGELQKMQNSFNPDPAQIPNQLPFFSDKTLFQVTLDRFFMMVEDSAEQTRVFARNTNKLKSTIVISLFPLTTFHKLITDTLKVLPHMDSERKKREKDLQTLRHNHLFRPESVPSDIQDIMSRRRLFDVKFGVTTTIISPFTHPLAIIAPSFTIHPALSIISDTHSLNHSFAQPDYPTLESTHMPSPVPSLAVSASPLSPSPRMTADSSLLDLPSFETLPNNEPREDKSQGSFGLIRRTSYDRFDRPEDQRQIPIEIIPSIVSPPSAYSHSDFQTPPIVTSYQSQHPYGFTPGTSPSSFSRNQLGLSGQAPPLSFSASSPTRPSLRRGSLSQTPTHSPQSFSNPTSVFTHHIAPGTFSQPDPVEQKAQHSHRNTPSLPPLPPSNTALSPTVPIAHGEETTAGEGTPRSHLSVFASPGQVHIPGSFSRSATLRVSAPSSISDMIQQASAIPVLDRGSLSSSQRSRTGSESGRKTPLSGHGSMQSFSHAGSSHSRMTPQSKHIENRQTAAGIPEPIAIGQPYQTIMPMPLSPHTPTRDELRSLPPESYLPPFASSLNSRRKTFSSVDGSSTAISPSNPSPKTNVHTFSSSADLNPADRGRSQTLPMGAKKEAFSPG</sequence>
<comment type="caution">
    <text evidence="2">The sequence shown here is derived from an EMBL/GenBank/DDBJ whole genome shotgun (WGS) entry which is preliminary data.</text>
</comment>
<feature type="region of interest" description="Disordered" evidence="1">
    <location>
        <begin position="317"/>
        <end position="530"/>
    </location>
</feature>
<feature type="region of interest" description="Disordered" evidence="1">
    <location>
        <begin position="589"/>
        <end position="641"/>
    </location>
</feature>
<feature type="region of interest" description="Disordered" evidence="1">
    <location>
        <begin position="665"/>
        <end position="753"/>
    </location>
</feature>
<evidence type="ECO:0000313" key="2">
    <source>
        <dbReference type="EMBL" id="KAK2955835.1"/>
    </source>
</evidence>
<name>A0ABQ9XWK3_9EUKA</name>